<proteinExistence type="inferred from homology"/>
<gene>
    <name evidence="17" type="ORF">BKCO1_6600039</name>
</gene>
<dbReference type="Proteomes" id="UP000183809">
    <property type="component" value="Unassembled WGS sequence"/>
</dbReference>
<dbReference type="InterPro" id="IPR001131">
    <property type="entry name" value="Peptidase_M24B_aminopep-P_CS"/>
</dbReference>
<dbReference type="InterPro" id="IPR036005">
    <property type="entry name" value="Creatinase/aminopeptidase-like"/>
</dbReference>
<accession>A0A1J9QNS7</accession>
<dbReference type="Pfam" id="PF05195">
    <property type="entry name" value="AMP_N"/>
    <property type="match status" value="1"/>
</dbReference>
<feature type="region of interest" description="Disordered" evidence="15">
    <location>
        <begin position="513"/>
        <end position="567"/>
    </location>
</feature>
<comment type="function">
    <text evidence="3">Catalyzes the removal of a penultimate prolyl residue from the N-termini of peptides.</text>
</comment>
<keyword evidence="11" id="KW-0464">Manganese</keyword>
<comment type="similarity">
    <text evidence="4 14">Belongs to the peptidase M24B family.</text>
</comment>
<dbReference type="STRING" id="236234.A0A1J9QNS7"/>
<comment type="caution">
    <text evidence="17">The sequence shown here is derived from an EMBL/GenBank/DDBJ whole genome shotgun (WGS) entry which is preliminary data.</text>
</comment>
<evidence type="ECO:0000256" key="1">
    <source>
        <dbReference type="ARBA" id="ARBA00001424"/>
    </source>
</evidence>
<name>A0A1J9QNS7_9PEZI</name>
<evidence type="ECO:0000256" key="3">
    <source>
        <dbReference type="ARBA" id="ARBA00002443"/>
    </source>
</evidence>
<evidence type="ECO:0000256" key="15">
    <source>
        <dbReference type="SAM" id="MobiDB-lite"/>
    </source>
</evidence>
<feature type="compositionally biased region" description="Polar residues" evidence="15">
    <location>
        <begin position="676"/>
        <end position="686"/>
    </location>
</feature>
<dbReference type="PANTHER" id="PTHR43226:SF3">
    <property type="entry name" value="XAA-PRO AMINOPEPTIDASE AN0832-RELATED"/>
    <property type="match status" value="1"/>
</dbReference>
<feature type="compositionally biased region" description="Polar residues" evidence="15">
    <location>
        <begin position="532"/>
        <end position="542"/>
    </location>
</feature>
<dbReference type="Gene3D" id="3.40.350.10">
    <property type="entry name" value="Creatinase/prolidase N-terminal domain"/>
    <property type="match status" value="1"/>
</dbReference>
<dbReference type="InterPro" id="IPR000994">
    <property type="entry name" value="Pept_M24"/>
</dbReference>
<dbReference type="InterPro" id="IPR052433">
    <property type="entry name" value="X-Pro_dipept-like"/>
</dbReference>
<evidence type="ECO:0000256" key="13">
    <source>
        <dbReference type="ARBA" id="ARBA00032413"/>
    </source>
</evidence>
<dbReference type="EMBL" id="MNUE01000066">
    <property type="protein sequence ID" value="OJD30096.1"/>
    <property type="molecule type" value="Genomic_DNA"/>
</dbReference>
<dbReference type="GO" id="GO:0070006">
    <property type="term" value="F:metalloaminopeptidase activity"/>
    <property type="evidence" value="ECO:0007669"/>
    <property type="project" value="InterPro"/>
</dbReference>
<dbReference type="GO" id="GO:0030145">
    <property type="term" value="F:manganese ion binding"/>
    <property type="evidence" value="ECO:0007669"/>
    <property type="project" value="InterPro"/>
</dbReference>
<protein>
    <recommendedName>
        <fullName evidence="5">Xaa-Pro aminopeptidase</fullName>
        <ecNumber evidence="5">3.4.11.9</ecNumber>
    </recommendedName>
    <alternativeName>
        <fullName evidence="12">Aminoacylproline aminopeptidase</fullName>
    </alternativeName>
    <alternativeName>
        <fullName evidence="13">Prolidase</fullName>
    </alternativeName>
</protein>
<dbReference type="Gene3D" id="3.90.230.10">
    <property type="entry name" value="Creatinase/methionine aminopeptidase superfamily"/>
    <property type="match status" value="1"/>
</dbReference>
<evidence type="ECO:0000256" key="14">
    <source>
        <dbReference type="RuleBase" id="RU000590"/>
    </source>
</evidence>
<dbReference type="RefSeq" id="XP_020126356.1">
    <property type="nucleotide sequence ID" value="XM_020278298.1"/>
</dbReference>
<dbReference type="SUPFAM" id="SSF55920">
    <property type="entry name" value="Creatinase/aminopeptidase"/>
    <property type="match status" value="1"/>
</dbReference>
<evidence type="ECO:0000256" key="2">
    <source>
        <dbReference type="ARBA" id="ARBA00001936"/>
    </source>
</evidence>
<dbReference type="SMART" id="SM01011">
    <property type="entry name" value="AMP_N"/>
    <property type="match status" value="1"/>
</dbReference>
<dbReference type="AlphaFoldDB" id="A0A1J9QNS7"/>
<keyword evidence="18" id="KW-1185">Reference proteome</keyword>
<evidence type="ECO:0000256" key="11">
    <source>
        <dbReference type="ARBA" id="ARBA00023211"/>
    </source>
</evidence>
<evidence type="ECO:0000256" key="7">
    <source>
        <dbReference type="ARBA" id="ARBA00022670"/>
    </source>
</evidence>
<evidence type="ECO:0000256" key="6">
    <source>
        <dbReference type="ARBA" id="ARBA00022438"/>
    </source>
</evidence>
<feature type="region of interest" description="Disordered" evidence="15">
    <location>
        <begin position="670"/>
        <end position="703"/>
    </location>
</feature>
<dbReference type="GO" id="GO:0006508">
    <property type="term" value="P:proteolysis"/>
    <property type="evidence" value="ECO:0007669"/>
    <property type="project" value="UniProtKB-KW"/>
</dbReference>
<dbReference type="CDD" id="cd01087">
    <property type="entry name" value="Prolidase"/>
    <property type="match status" value="1"/>
</dbReference>
<dbReference type="PANTHER" id="PTHR43226">
    <property type="entry name" value="XAA-PRO AMINOPEPTIDASE 3"/>
    <property type="match status" value="1"/>
</dbReference>
<keyword evidence="6" id="KW-0031">Aminopeptidase</keyword>
<feature type="region of interest" description="Disordered" evidence="15">
    <location>
        <begin position="618"/>
        <end position="655"/>
    </location>
</feature>
<evidence type="ECO:0000256" key="9">
    <source>
        <dbReference type="ARBA" id="ARBA00022801"/>
    </source>
</evidence>
<reference evidence="17 18" key="1">
    <citation type="submission" date="2016-10" db="EMBL/GenBank/DDBJ databases">
        <title>Proteomics and genomics reveal pathogen-plant mechanisms compatible with a hemibiotrophic lifestyle of Diplodia corticola.</title>
        <authorList>
            <person name="Fernandes I."/>
            <person name="De Jonge R."/>
            <person name="Van De Peer Y."/>
            <person name="Devreese B."/>
            <person name="Alves A."/>
            <person name="Esteves A.C."/>
        </authorList>
    </citation>
    <scope>NUCLEOTIDE SEQUENCE [LARGE SCALE GENOMIC DNA]</scope>
    <source>
        <strain evidence="17 18">CBS 112549</strain>
    </source>
</reference>
<evidence type="ECO:0000256" key="8">
    <source>
        <dbReference type="ARBA" id="ARBA00022723"/>
    </source>
</evidence>
<comment type="cofactor">
    <cofactor evidence="2">
        <name>Mn(2+)</name>
        <dbReference type="ChEBI" id="CHEBI:29035"/>
    </cofactor>
</comment>
<dbReference type="Pfam" id="PF00557">
    <property type="entry name" value="Peptidase_M24"/>
    <property type="match status" value="1"/>
</dbReference>
<dbReference type="EC" id="3.4.11.9" evidence="5"/>
<keyword evidence="8 14" id="KW-0479">Metal-binding</keyword>
<dbReference type="InterPro" id="IPR029149">
    <property type="entry name" value="Creatin/AminoP/Spt16_N"/>
</dbReference>
<comment type="catalytic activity">
    <reaction evidence="1">
        <text>Release of any N-terminal amino acid, including proline, that is linked to proline, even from a dipeptide or tripeptide.</text>
        <dbReference type="EC" id="3.4.11.9"/>
    </reaction>
</comment>
<feature type="region of interest" description="Disordered" evidence="15">
    <location>
        <begin position="586"/>
        <end position="606"/>
    </location>
</feature>
<keyword evidence="9" id="KW-0378">Hydrolase</keyword>
<feature type="domain" description="Aminopeptidase P N-terminal" evidence="16">
    <location>
        <begin position="19"/>
        <end position="152"/>
    </location>
</feature>
<evidence type="ECO:0000313" key="17">
    <source>
        <dbReference type="EMBL" id="OJD30096.1"/>
    </source>
</evidence>
<dbReference type="PROSITE" id="PS00491">
    <property type="entry name" value="PROLINE_PEPTIDASE"/>
    <property type="match status" value="1"/>
</dbReference>
<feature type="compositionally biased region" description="Polar residues" evidence="15">
    <location>
        <begin position="620"/>
        <end position="639"/>
    </location>
</feature>
<dbReference type="GeneID" id="31018559"/>
<evidence type="ECO:0000256" key="12">
    <source>
        <dbReference type="ARBA" id="ARBA00030849"/>
    </source>
</evidence>
<evidence type="ECO:0000256" key="5">
    <source>
        <dbReference type="ARBA" id="ARBA00012574"/>
    </source>
</evidence>
<dbReference type="InterPro" id="IPR007865">
    <property type="entry name" value="Aminopep_P_N"/>
</dbReference>
<organism evidence="17 18">
    <name type="scientific">Diplodia corticola</name>
    <dbReference type="NCBI Taxonomy" id="236234"/>
    <lineage>
        <taxon>Eukaryota</taxon>
        <taxon>Fungi</taxon>
        <taxon>Dikarya</taxon>
        <taxon>Ascomycota</taxon>
        <taxon>Pezizomycotina</taxon>
        <taxon>Dothideomycetes</taxon>
        <taxon>Dothideomycetes incertae sedis</taxon>
        <taxon>Botryosphaeriales</taxon>
        <taxon>Botryosphaeriaceae</taxon>
        <taxon>Diplodia</taxon>
    </lineage>
</organism>
<dbReference type="OrthoDB" id="10261878at2759"/>
<evidence type="ECO:0000313" key="18">
    <source>
        <dbReference type="Proteomes" id="UP000183809"/>
    </source>
</evidence>
<evidence type="ECO:0000256" key="10">
    <source>
        <dbReference type="ARBA" id="ARBA00023049"/>
    </source>
</evidence>
<sequence length="874" mass="98344">MDNLDIRLHIVLPSQLEKYPAKQHARRVAGFLGIEKGLIYLPGAPTAYLEDSDQSVSFRQRRYFYYLSGVDEADCHLTYDIRSDFLTLYVPSPGSPRKVYYNGRGSTPEEALEKYDIDAADYSFAVPGYVEFWMAQNPGDVYILHPDQAVVPGHDKSPRVNYTKLQVAIDAARVRKDQHEIKLIRKANEISAKAHESVLRNIHSLRSEAQVEATFLDTCVAADAKHQAYEIIAASGKNAATLHYVKNDEPIEDRQAMCLDAGCEWQCYASDVTRTFPIGRMWSTTEAKEIYDLVLAMQTECIDAIRPGIRYLDIHYLAHQILIEGLLDLGIFHNGTPQEIFDAGTSLAFLPHGLGHHLGLEVHDVSDVPLMAATENVSSVVDPEMCKALLHPDHPALEEGMVVTVEPGIYFNDYALNAVYLSNPIHSKYINKEVLFRYAHVGGVRIEDDILVTDYGYENLTTAPKGEEMIRILQEGFTECMDRFTFSLRSLHRSDIMSQRQDVLETDITNPFKRKGIESRTQDVSAGPPDTVRNSPESTTISHVVELEGSQAGPQTPRRSRPASLSAAPASFEAYGWPLHEDAVAAELSSETERNPESQMLGDNQASHWRKVPSALARMASTQSLSNRSLPEYSPSQMFQRPRQAPVPPQKLPELPAKPLAYRQSMPIIDPGYQTGRDSPSRSSCALASVGPRPGPTRSSTERHPYKAQFRMSESNLPEILGDFGCNGSRNEGDGRLAHRETMAVCGQDFQQEYQHGCQSDQPPFGMREPAMQHRRQQQASAHGLQDYHTQLELLEQQQDKQMQHASGYELHDYEMQLKLLEQQNRRRLSIAREEQRERAARWFDRTRQPALMMAQLPSSSPSLNHTAGSHMKY</sequence>
<keyword evidence="10" id="KW-0482">Metalloprotease</keyword>
<evidence type="ECO:0000259" key="16">
    <source>
        <dbReference type="SMART" id="SM01011"/>
    </source>
</evidence>
<feature type="compositionally biased region" description="Polar residues" evidence="15">
    <location>
        <begin position="597"/>
        <end position="606"/>
    </location>
</feature>
<keyword evidence="7" id="KW-0645">Protease</keyword>
<evidence type="ECO:0000256" key="4">
    <source>
        <dbReference type="ARBA" id="ARBA00008766"/>
    </source>
</evidence>
<dbReference type="SUPFAM" id="SSF53092">
    <property type="entry name" value="Creatinase/prolidase N-terminal domain"/>
    <property type="match status" value="1"/>
</dbReference>